<name>A0AA39Z258_9PEZI</name>
<dbReference type="InterPro" id="IPR053002">
    <property type="entry name" value="Metalloproteinase_M10B"/>
</dbReference>
<dbReference type="EMBL" id="JAULSY010000144">
    <property type="protein sequence ID" value="KAK0662067.1"/>
    <property type="molecule type" value="Genomic_DNA"/>
</dbReference>
<evidence type="ECO:0000313" key="2">
    <source>
        <dbReference type="EMBL" id="KAK0662067.1"/>
    </source>
</evidence>
<gene>
    <name evidence="2" type="ORF">QBC41DRAFT_307180</name>
</gene>
<dbReference type="PANTHER" id="PTHR21054:SF2">
    <property type="entry name" value="MIP04191P"/>
    <property type="match status" value="1"/>
</dbReference>
<dbReference type="Pfam" id="PF12044">
    <property type="entry name" value="Metallopep"/>
    <property type="match status" value="1"/>
</dbReference>
<proteinExistence type="predicted"/>
<feature type="compositionally biased region" description="Acidic residues" evidence="1">
    <location>
        <begin position="726"/>
        <end position="737"/>
    </location>
</feature>
<feature type="region of interest" description="Disordered" evidence="1">
    <location>
        <begin position="692"/>
        <end position="754"/>
    </location>
</feature>
<dbReference type="GO" id="GO:0005737">
    <property type="term" value="C:cytoplasm"/>
    <property type="evidence" value="ECO:0007669"/>
    <property type="project" value="TreeGrafter"/>
</dbReference>
<dbReference type="AlphaFoldDB" id="A0AA39Z258"/>
<dbReference type="InterPro" id="IPR021917">
    <property type="entry name" value="Unchr_Zn-peptidase-like"/>
</dbReference>
<evidence type="ECO:0000256" key="1">
    <source>
        <dbReference type="SAM" id="MobiDB-lite"/>
    </source>
</evidence>
<dbReference type="Proteomes" id="UP001174997">
    <property type="component" value="Unassembled WGS sequence"/>
</dbReference>
<keyword evidence="3" id="KW-1185">Reference proteome</keyword>
<protein>
    <submittedName>
        <fullName evidence="2">Peptidase family-domain-containing protein</fullName>
    </submittedName>
</protein>
<comment type="caution">
    <text evidence="2">The sequence shown here is derived from an EMBL/GenBank/DDBJ whole genome shotgun (WGS) entry which is preliminary data.</text>
</comment>
<dbReference type="PANTHER" id="PTHR21054">
    <property type="entry name" value="ZINC METALLOPROTEINASE-RELATED"/>
    <property type="match status" value="1"/>
</dbReference>
<evidence type="ECO:0000313" key="3">
    <source>
        <dbReference type="Proteomes" id="UP001174997"/>
    </source>
</evidence>
<accession>A0AA39Z258</accession>
<reference evidence="2" key="1">
    <citation type="submission" date="2023-06" db="EMBL/GenBank/DDBJ databases">
        <title>Genome-scale phylogeny and comparative genomics of the fungal order Sordariales.</title>
        <authorList>
            <consortium name="Lawrence Berkeley National Laboratory"/>
            <person name="Hensen N."/>
            <person name="Bonometti L."/>
            <person name="Westerberg I."/>
            <person name="Brannstrom I.O."/>
            <person name="Guillou S."/>
            <person name="Cros-Aarteil S."/>
            <person name="Calhoun S."/>
            <person name="Haridas S."/>
            <person name="Kuo A."/>
            <person name="Mondo S."/>
            <person name="Pangilinan J."/>
            <person name="Riley R."/>
            <person name="Labutti K."/>
            <person name="Andreopoulos B."/>
            <person name="Lipzen A."/>
            <person name="Chen C."/>
            <person name="Yanf M."/>
            <person name="Daum C."/>
            <person name="Ng V."/>
            <person name="Clum A."/>
            <person name="Steindorff A."/>
            <person name="Ohm R."/>
            <person name="Martin F."/>
            <person name="Silar P."/>
            <person name="Natvig D."/>
            <person name="Lalanne C."/>
            <person name="Gautier V."/>
            <person name="Ament-Velasquez S.L."/>
            <person name="Kruys A."/>
            <person name="Hutchinson M.I."/>
            <person name="Powell A.J."/>
            <person name="Barry K."/>
            <person name="Miller A.N."/>
            <person name="Grigoriev I.V."/>
            <person name="Debuchy R."/>
            <person name="Gladieux P."/>
            <person name="Thoren M.H."/>
            <person name="Johannesson H."/>
        </authorList>
    </citation>
    <scope>NUCLEOTIDE SEQUENCE</scope>
    <source>
        <strain evidence="2">CBS 307.81</strain>
    </source>
</reference>
<sequence length="776" mass="85165">MFTLHNFKADTIETVHQRCVLITGTTHTVIDRVLIKIESRRGSSAALSQPWPVSNGHFKALALLTPGINTISITSSNNDEDKIDLRIRYMPLTKIPPLHLAILIAKDSPLSIDCPPIKFGTFSSTHSSLDAAIAKFRVAALMWQALVAEEMREADLSRRSFRFDEQWAADTLTQEQVQASLTAPKDAMGWVPLVHLVRTSRTVAEIRGMDGAQLQEVFVDALKAYGGPFVSKSKPIVAGLILDSHFDAKRNRVLAHAAMATCESHALSLAMFGSHLTYAWPRFMDEIPGCLLDTRLSCDSVAHEHGRCSSLWEACAVGQRDFLSQVCSAFGAKTEQSTKNDDITKWPKAFLPRTGYCHQNQTDGQAYDPSDPSWHSPPHGSVPGNLRDLLILRASRPHFRLPGDKDIIFSPDPPVVDITGTFEKATVTISSKTGIKYSSLQHPTPPHPPFIKCSDNLWKMPLDKNFITQRLHIAWGIKVLAGNGLETEVRNIWGHLHPATAFIVPGKRGMVIEKKSVGPRDGAPVVGSSSWTVMLRKKNSGGKMVRAKRMALHVGDALDGAVVYYDDGTFATCGIPGTVPGGHQRRSVGLRKGVEVSCVAVTRMGRTWWPLVGLRVWMGDGRGMGALNARHDGGLQTEFLVAGKGRRIIGFFGRHGGQGGLCSEFGIVTASKGVRLPEEVWDPEKWEVLDQDADVVGEDRKRDAEDEGEEEGPRAKRKKVEGSPIVEDDAMELDDGCESSSDGEGSDGVVDDADFGYDDFRRSNEFKELYEGKGYV</sequence>
<organism evidence="2 3">
    <name type="scientific">Cercophora samala</name>
    <dbReference type="NCBI Taxonomy" id="330535"/>
    <lineage>
        <taxon>Eukaryota</taxon>
        <taxon>Fungi</taxon>
        <taxon>Dikarya</taxon>
        <taxon>Ascomycota</taxon>
        <taxon>Pezizomycotina</taxon>
        <taxon>Sordariomycetes</taxon>
        <taxon>Sordariomycetidae</taxon>
        <taxon>Sordariales</taxon>
        <taxon>Lasiosphaeriaceae</taxon>
        <taxon>Cercophora</taxon>
    </lineage>
</organism>